<reference evidence="2 3" key="1">
    <citation type="submission" date="2022-01" db="EMBL/GenBank/DDBJ databases">
        <title>Whole genome-based taxonomy of the Shewanellaceae.</title>
        <authorList>
            <person name="Martin-Rodriguez A.J."/>
        </authorList>
    </citation>
    <scope>NUCLEOTIDE SEQUENCE [LARGE SCALE GENOMIC DNA]</scope>
    <source>
        <strain evidence="2 3">DSM 24955</strain>
    </source>
</reference>
<organism evidence="2 3">
    <name type="scientific">Shewanella electrodiphila</name>
    <dbReference type="NCBI Taxonomy" id="934143"/>
    <lineage>
        <taxon>Bacteria</taxon>
        <taxon>Pseudomonadati</taxon>
        <taxon>Pseudomonadota</taxon>
        <taxon>Gammaproteobacteria</taxon>
        <taxon>Alteromonadales</taxon>
        <taxon>Shewanellaceae</taxon>
        <taxon>Shewanella</taxon>
    </lineage>
</organism>
<gene>
    <name evidence="2" type="ORF">L2737_06280</name>
</gene>
<dbReference type="RefSeq" id="WP_248955152.1">
    <property type="nucleotide sequence ID" value="NZ_JAKIKU010000003.1"/>
</dbReference>
<dbReference type="InterPro" id="IPR027417">
    <property type="entry name" value="P-loop_NTPase"/>
</dbReference>
<keyword evidence="3" id="KW-1185">Reference proteome</keyword>
<dbReference type="InterPro" id="IPR003593">
    <property type="entry name" value="AAA+_ATPase"/>
</dbReference>
<feature type="domain" description="AAA+ ATPase" evidence="1">
    <location>
        <begin position="39"/>
        <end position="190"/>
    </location>
</feature>
<name>A0ABT0KM57_9GAMM</name>
<evidence type="ECO:0000313" key="2">
    <source>
        <dbReference type="EMBL" id="MCL1044935.1"/>
    </source>
</evidence>
<sequence>MRDLTVDIAEDDIFKSDKVNETIKRIKMVHGMYFDKQCTKKGLLIYGASGEGKTHLLKAYKKLYKPVEDIEKKTIPVFYYAVRQGKSNVNDFMKTLISALGGPPIRNRPHSSELETQFITLLKEQEVELIILDEIQNLSTSYDGILFQSIIKYLCWLLDEDAIQCSIVFAGSQLASRLMSFGEHNMKLNDNEQLSRRMLRPLPLRRHAPRQSQWIDCVNWYLKQIIGPDLDPSNVLHQQFYDRVYVAYQEKSMSTLNDLFIQENCMRSPDLESLYQALSINFNLYCKGIDNPFVNLSEIQWINNTILEAKKRNTLEKSNHLTYSKKQTYAV</sequence>
<dbReference type="Proteomes" id="UP001202134">
    <property type="component" value="Unassembled WGS sequence"/>
</dbReference>
<dbReference type="SMART" id="SM00382">
    <property type="entry name" value="AAA"/>
    <property type="match status" value="1"/>
</dbReference>
<dbReference type="SUPFAM" id="SSF52540">
    <property type="entry name" value="P-loop containing nucleoside triphosphate hydrolases"/>
    <property type="match status" value="1"/>
</dbReference>
<proteinExistence type="predicted"/>
<dbReference type="Gene3D" id="3.40.50.300">
    <property type="entry name" value="P-loop containing nucleotide triphosphate hydrolases"/>
    <property type="match status" value="1"/>
</dbReference>
<protein>
    <submittedName>
        <fullName evidence="2">TniB family NTP-binding protein</fullName>
    </submittedName>
</protein>
<dbReference type="Pfam" id="PF05621">
    <property type="entry name" value="TniB"/>
    <property type="match status" value="1"/>
</dbReference>
<evidence type="ECO:0000313" key="3">
    <source>
        <dbReference type="Proteomes" id="UP001202134"/>
    </source>
</evidence>
<dbReference type="InterPro" id="IPR008868">
    <property type="entry name" value="TniB"/>
</dbReference>
<comment type="caution">
    <text evidence="2">The sequence shown here is derived from an EMBL/GenBank/DDBJ whole genome shotgun (WGS) entry which is preliminary data.</text>
</comment>
<evidence type="ECO:0000259" key="1">
    <source>
        <dbReference type="SMART" id="SM00382"/>
    </source>
</evidence>
<accession>A0ABT0KM57</accession>
<dbReference type="EMBL" id="JAKIKU010000003">
    <property type="protein sequence ID" value="MCL1044935.1"/>
    <property type="molecule type" value="Genomic_DNA"/>
</dbReference>